<keyword evidence="3" id="KW-1185">Reference proteome</keyword>
<sequence>MERLLWIGLALVGTGFGAFVPPAEGPVPFRRDKLPVDVATMTSLSSQLVSLAAHSNSEDPAKARTRAQMLALAAALDPSNTQAGKVVAALAKGEPIDAPSMDDVKMARTRAWNLLGWLEQPEAGEDGQALGACLGDVLIRIDPEHPLAKDRSGNGEKGDWNGWVAAVAAFRDRETPSMEDGPDDGGTDDPAPESDRATLAMRKATVNIPLWCYNRESRKTTLEVAPLELSAWIKKKDDDEDKGSDEEDSHDPERLRIQFGWKSRGDESAILAERLQPWLASRYGKLPRDLQFRLELPKDLTPSIRNHGSLSGAVVILANAVFSGVEPEGAVLAMIGEEGDVRLPAKFWQTLRALAAMEDLPGERIILPAAALELLPSLLTLDQSEFFIRQEVLLAKDIDSLLAVSSSQPPDAVTAAHAAFEEIRTARGTRSLGSFLDFQSTQQRLTKLVGDCPQHASGRMLALRGTSQWPQRLPRAIYAREIRAAIEPMGDVLRVPADKIKRTQLQATEARCRESLGRVEKFYSSVSDRSELHDPATNTVKLLTGLATDFKRSGDEFFNPAARVAPIYREYVDTLRLLTNAAGDAEEYPLPKLDKGK</sequence>
<accession>A0ABM7RBR2</accession>
<proteinExistence type="predicted"/>
<evidence type="ECO:0000313" key="3">
    <source>
        <dbReference type="Proteomes" id="UP001374893"/>
    </source>
</evidence>
<dbReference type="Proteomes" id="UP001374893">
    <property type="component" value="Chromosome"/>
</dbReference>
<dbReference type="EMBL" id="AP024702">
    <property type="protein sequence ID" value="BCX47859.1"/>
    <property type="molecule type" value="Genomic_DNA"/>
</dbReference>
<protein>
    <submittedName>
        <fullName evidence="2">Uncharacterized protein</fullName>
    </submittedName>
</protein>
<feature type="compositionally biased region" description="Acidic residues" evidence="1">
    <location>
        <begin position="180"/>
        <end position="192"/>
    </location>
</feature>
<evidence type="ECO:0000313" key="2">
    <source>
        <dbReference type="EMBL" id="BCX47859.1"/>
    </source>
</evidence>
<gene>
    <name evidence="2" type="ORF">HAHE_17670</name>
</gene>
<name>A0ABM7RBR2_9BACT</name>
<dbReference type="RefSeq" id="WP_353415633.1">
    <property type="nucleotide sequence ID" value="NZ_BAABRH010000010.1"/>
</dbReference>
<evidence type="ECO:0000256" key="1">
    <source>
        <dbReference type="SAM" id="MobiDB-lite"/>
    </source>
</evidence>
<feature type="region of interest" description="Disordered" evidence="1">
    <location>
        <begin position="173"/>
        <end position="194"/>
    </location>
</feature>
<reference evidence="2 3" key="1">
    <citation type="submission" date="2021-06" db="EMBL/GenBank/DDBJ databases">
        <title>Complete genome of Haloferula helveola possessing various polysaccharide degrading enzymes.</title>
        <authorList>
            <person name="Takami H."/>
            <person name="Huang C."/>
            <person name="Hamasaki K."/>
        </authorList>
    </citation>
    <scope>NUCLEOTIDE SEQUENCE [LARGE SCALE GENOMIC DNA]</scope>
    <source>
        <strain evidence="2 3">CN-1</strain>
    </source>
</reference>
<organism evidence="2 3">
    <name type="scientific">Haloferula helveola</name>
    <dbReference type="NCBI Taxonomy" id="490095"/>
    <lineage>
        <taxon>Bacteria</taxon>
        <taxon>Pseudomonadati</taxon>
        <taxon>Verrucomicrobiota</taxon>
        <taxon>Verrucomicrobiia</taxon>
        <taxon>Verrucomicrobiales</taxon>
        <taxon>Verrucomicrobiaceae</taxon>
        <taxon>Haloferula</taxon>
    </lineage>
</organism>